<name>A0A559KA49_9BACL</name>
<gene>
    <name evidence="1" type="ORF">FPZ49_16040</name>
</gene>
<keyword evidence="2" id="KW-1185">Reference proteome</keyword>
<accession>A0A559KA49</accession>
<protein>
    <submittedName>
        <fullName evidence="1">Uncharacterized protein</fullName>
    </submittedName>
</protein>
<organism evidence="1 2">
    <name type="scientific">Paenibacillus cremeus</name>
    <dbReference type="NCBI Taxonomy" id="2163881"/>
    <lineage>
        <taxon>Bacteria</taxon>
        <taxon>Bacillati</taxon>
        <taxon>Bacillota</taxon>
        <taxon>Bacilli</taxon>
        <taxon>Bacillales</taxon>
        <taxon>Paenibacillaceae</taxon>
        <taxon>Paenibacillus</taxon>
    </lineage>
</organism>
<dbReference type="OrthoDB" id="2593155at2"/>
<evidence type="ECO:0000313" key="2">
    <source>
        <dbReference type="Proteomes" id="UP000317036"/>
    </source>
</evidence>
<proteinExistence type="predicted"/>
<reference evidence="1 2" key="1">
    <citation type="submission" date="2019-07" db="EMBL/GenBank/DDBJ databases">
        <authorList>
            <person name="Kim J."/>
        </authorList>
    </citation>
    <scope>NUCLEOTIDE SEQUENCE [LARGE SCALE GENOMIC DNA]</scope>
    <source>
        <strain evidence="1 2">JC52</strain>
    </source>
</reference>
<dbReference type="AlphaFoldDB" id="A0A559KA49"/>
<sequence>MTQQNNKNVPMAAAAAMMKLTMGAIEREWGKLQPVFAAYTPQAVLTKEQEDELFQELYVAALALELYDLQHFFDASRRAEIEAELLNIMASAEFESLQLAESMYTHYLPRLRAIPTEDNAELGMALIQTAVRELYNRLPLPLKPADAGTSLIAIKLVQSLPALVGKWPVVIKGFDSSAGSEE</sequence>
<dbReference type="RefSeq" id="WP_144848423.1">
    <property type="nucleotide sequence ID" value="NZ_VNJI01000018.1"/>
</dbReference>
<dbReference type="EMBL" id="VNJI01000018">
    <property type="protein sequence ID" value="TVY08992.1"/>
    <property type="molecule type" value="Genomic_DNA"/>
</dbReference>
<dbReference type="Proteomes" id="UP000317036">
    <property type="component" value="Unassembled WGS sequence"/>
</dbReference>
<comment type="caution">
    <text evidence="1">The sequence shown here is derived from an EMBL/GenBank/DDBJ whole genome shotgun (WGS) entry which is preliminary data.</text>
</comment>
<evidence type="ECO:0000313" key="1">
    <source>
        <dbReference type="EMBL" id="TVY08992.1"/>
    </source>
</evidence>